<organism evidence="1 2">
    <name type="scientific">Corallococcus llansteffanensis</name>
    <dbReference type="NCBI Taxonomy" id="2316731"/>
    <lineage>
        <taxon>Bacteria</taxon>
        <taxon>Pseudomonadati</taxon>
        <taxon>Myxococcota</taxon>
        <taxon>Myxococcia</taxon>
        <taxon>Myxococcales</taxon>
        <taxon>Cystobacterineae</taxon>
        <taxon>Myxococcaceae</taxon>
        <taxon>Corallococcus</taxon>
    </lineage>
</organism>
<dbReference type="Proteomes" id="UP000272888">
    <property type="component" value="Unassembled WGS sequence"/>
</dbReference>
<evidence type="ECO:0000313" key="2">
    <source>
        <dbReference type="Proteomes" id="UP000272888"/>
    </source>
</evidence>
<proteinExistence type="predicted"/>
<gene>
    <name evidence="1" type="ORF">D7V93_44285</name>
</gene>
<dbReference type="AlphaFoldDB" id="A0A3A8MYG0"/>
<sequence length="46" mass="4563">PGAEAAVNFFKASVGLEVAAAEAAEEAGASRILMPSDVGALDTTTR</sequence>
<keyword evidence="2" id="KW-1185">Reference proteome</keyword>
<reference evidence="2" key="1">
    <citation type="submission" date="2018-09" db="EMBL/GenBank/DDBJ databases">
        <authorList>
            <person name="Livingstone P.G."/>
            <person name="Whitworth D.E."/>
        </authorList>
    </citation>
    <scope>NUCLEOTIDE SEQUENCE [LARGE SCALE GENOMIC DNA]</scope>
    <source>
        <strain evidence="2">CA051B</strain>
    </source>
</reference>
<feature type="non-terminal residue" evidence="1">
    <location>
        <position position="1"/>
    </location>
</feature>
<protein>
    <submittedName>
        <fullName evidence="1">Phasin family protein</fullName>
    </submittedName>
</protein>
<accession>A0A3A8MYG0</accession>
<dbReference type="EMBL" id="RAWB01001226">
    <property type="protein sequence ID" value="RKH31924.1"/>
    <property type="molecule type" value="Genomic_DNA"/>
</dbReference>
<name>A0A3A8MYG0_9BACT</name>
<evidence type="ECO:0000313" key="1">
    <source>
        <dbReference type="EMBL" id="RKH31924.1"/>
    </source>
</evidence>
<comment type="caution">
    <text evidence="1">The sequence shown here is derived from an EMBL/GenBank/DDBJ whole genome shotgun (WGS) entry which is preliminary data.</text>
</comment>